<sequence>MNKRNKKKLNIPMTAEPGNNKTDPAPAEWEADSDSLRRLHQAWASLDQASERNAEIPDVEQLQRMLHSRSRRKRSRLWKELLLLWGAACILVGGGLSLAMTDWRAFTGFQAAALLGGVMFCLVKSPPRASEEGEHE</sequence>
<organism evidence="3 4">
    <name type="scientific">Paenibacillus thiaminolyticus</name>
    <name type="common">Bacillus thiaminolyticus</name>
    <dbReference type="NCBI Taxonomy" id="49283"/>
    <lineage>
        <taxon>Bacteria</taxon>
        <taxon>Bacillati</taxon>
        <taxon>Bacillota</taxon>
        <taxon>Bacilli</taxon>
        <taxon>Bacillales</taxon>
        <taxon>Paenibacillaceae</taxon>
        <taxon>Paenibacillus</taxon>
    </lineage>
</organism>
<gene>
    <name evidence="3" type="ORF">DQX05_22285</name>
</gene>
<feature type="transmembrane region" description="Helical" evidence="2">
    <location>
        <begin position="81"/>
        <end position="99"/>
    </location>
</feature>
<comment type="caution">
    <text evidence="3">The sequence shown here is derived from an EMBL/GenBank/DDBJ whole genome shotgun (WGS) entry which is preliminary data.</text>
</comment>
<accession>A0A3A3GE86</accession>
<keyword evidence="2" id="KW-1133">Transmembrane helix</keyword>
<reference evidence="3 4" key="1">
    <citation type="submission" date="2018-09" db="EMBL/GenBank/DDBJ databases">
        <title>Paenibacillus SK2017-BO5.</title>
        <authorList>
            <person name="Piskunova J.V."/>
            <person name="Dubiley S.A."/>
            <person name="Severinov K.V."/>
        </authorList>
    </citation>
    <scope>NUCLEOTIDE SEQUENCE [LARGE SCALE GENOMIC DNA]</scope>
    <source>
        <strain evidence="3 4">BO5</strain>
    </source>
</reference>
<name>A0A3A3GE86_PANTH</name>
<dbReference type="EMBL" id="QYZD01000026">
    <property type="protein sequence ID" value="RJG21239.1"/>
    <property type="molecule type" value="Genomic_DNA"/>
</dbReference>
<evidence type="ECO:0000313" key="4">
    <source>
        <dbReference type="Proteomes" id="UP000266177"/>
    </source>
</evidence>
<feature type="region of interest" description="Disordered" evidence="1">
    <location>
        <begin position="1"/>
        <end position="28"/>
    </location>
</feature>
<evidence type="ECO:0008006" key="5">
    <source>
        <dbReference type="Google" id="ProtNLM"/>
    </source>
</evidence>
<dbReference type="AlphaFoldDB" id="A0A3A3GE86"/>
<dbReference type="RefSeq" id="WP_119795663.1">
    <property type="nucleotide sequence ID" value="NZ_QYZD01000026.1"/>
</dbReference>
<protein>
    <recommendedName>
        <fullName evidence="5">YxlC family protein</fullName>
    </recommendedName>
</protein>
<evidence type="ECO:0000256" key="2">
    <source>
        <dbReference type="SAM" id="Phobius"/>
    </source>
</evidence>
<dbReference type="Proteomes" id="UP000266177">
    <property type="component" value="Unassembled WGS sequence"/>
</dbReference>
<proteinExistence type="predicted"/>
<dbReference type="OrthoDB" id="9938378at2"/>
<evidence type="ECO:0000256" key="1">
    <source>
        <dbReference type="SAM" id="MobiDB-lite"/>
    </source>
</evidence>
<evidence type="ECO:0000313" key="3">
    <source>
        <dbReference type="EMBL" id="RJG21239.1"/>
    </source>
</evidence>
<keyword evidence="2" id="KW-0812">Transmembrane</keyword>
<dbReference type="Pfam" id="PF17280">
    <property type="entry name" value="DUF5345"/>
    <property type="match status" value="1"/>
</dbReference>
<keyword evidence="2" id="KW-0472">Membrane</keyword>
<dbReference type="InterPro" id="IPR035238">
    <property type="entry name" value="DUF5345"/>
</dbReference>